<dbReference type="GO" id="GO:0009037">
    <property type="term" value="F:tyrosine-based site-specific recombinase activity"/>
    <property type="evidence" value="ECO:0007669"/>
    <property type="project" value="UniProtKB-UniRule"/>
</dbReference>
<dbReference type="Pfam" id="PF00589">
    <property type="entry name" value="Phage_integrase"/>
    <property type="match status" value="1"/>
</dbReference>
<gene>
    <name evidence="10" type="primary">xerC</name>
    <name evidence="13" type="ORF">FHS90_000237</name>
</gene>
<feature type="active site" evidence="10">
    <location>
        <position position="248"/>
    </location>
</feature>
<evidence type="ECO:0000313" key="13">
    <source>
        <dbReference type="EMBL" id="MBA9075540.1"/>
    </source>
</evidence>
<dbReference type="HAMAP" id="MF_01808">
    <property type="entry name" value="Recomb_XerC_XerD"/>
    <property type="match status" value="1"/>
</dbReference>
<feature type="active site" description="O-(3'-phospho-DNA)-tyrosine intermediate" evidence="10">
    <location>
        <position position="280"/>
    </location>
</feature>
<dbReference type="PANTHER" id="PTHR30349">
    <property type="entry name" value="PHAGE INTEGRASE-RELATED"/>
    <property type="match status" value="1"/>
</dbReference>
<dbReference type="Gene3D" id="1.10.443.10">
    <property type="entry name" value="Intergrase catalytic core"/>
    <property type="match status" value="1"/>
</dbReference>
<feature type="domain" description="Tyr recombinase" evidence="11">
    <location>
        <begin position="109"/>
        <end position="293"/>
    </location>
</feature>
<dbReference type="InterPro" id="IPR050090">
    <property type="entry name" value="Tyrosine_recombinase_XerCD"/>
</dbReference>
<keyword evidence="14" id="KW-1185">Reference proteome</keyword>
<dbReference type="Proteomes" id="UP000563094">
    <property type="component" value="Unassembled WGS sequence"/>
</dbReference>
<dbReference type="InterPro" id="IPR013762">
    <property type="entry name" value="Integrase-like_cat_sf"/>
</dbReference>
<keyword evidence="9 10" id="KW-0131">Cell cycle</keyword>
<organism evidence="13 14">
    <name type="scientific">Rufibacter quisquiliarum</name>
    <dbReference type="NCBI Taxonomy" id="1549639"/>
    <lineage>
        <taxon>Bacteria</taxon>
        <taxon>Pseudomonadati</taxon>
        <taxon>Bacteroidota</taxon>
        <taxon>Cytophagia</taxon>
        <taxon>Cytophagales</taxon>
        <taxon>Hymenobacteraceae</taxon>
        <taxon>Rufibacter</taxon>
    </lineage>
</organism>
<dbReference type="GO" id="GO:0006313">
    <property type="term" value="P:DNA transposition"/>
    <property type="evidence" value="ECO:0007669"/>
    <property type="project" value="UniProtKB-UniRule"/>
</dbReference>
<feature type="active site" evidence="10">
    <location>
        <position position="271"/>
    </location>
</feature>
<dbReference type="EMBL" id="JACJIQ010000001">
    <property type="protein sequence ID" value="MBA9075540.1"/>
    <property type="molecule type" value="Genomic_DNA"/>
</dbReference>
<dbReference type="NCBIfam" id="TIGR02225">
    <property type="entry name" value="recomb_XerD"/>
    <property type="match status" value="1"/>
</dbReference>
<dbReference type="PROSITE" id="PS51900">
    <property type="entry name" value="CB"/>
    <property type="match status" value="1"/>
</dbReference>
<feature type="domain" description="Core-binding (CB)" evidence="12">
    <location>
        <begin position="1"/>
        <end position="88"/>
    </location>
</feature>
<evidence type="ECO:0000259" key="12">
    <source>
        <dbReference type="PROSITE" id="PS51900"/>
    </source>
</evidence>
<evidence type="ECO:0000259" key="11">
    <source>
        <dbReference type="PROSITE" id="PS51898"/>
    </source>
</evidence>
<dbReference type="InterPro" id="IPR010998">
    <property type="entry name" value="Integrase_recombinase_N"/>
</dbReference>
<dbReference type="NCBIfam" id="NF001399">
    <property type="entry name" value="PRK00283.1"/>
    <property type="match status" value="1"/>
</dbReference>
<dbReference type="Gene3D" id="1.10.150.130">
    <property type="match status" value="1"/>
</dbReference>
<comment type="similarity">
    <text evidence="10">Belongs to the 'phage' integrase family. XerC subfamily.</text>
</comment>
<dbReference type="GO" id="GO:0007059">
    <property type="term" value="P:chromosome segregation"/>
    <property type="evidence" value="ECO:0007669"/>
    <property type="project" value="UniProtKB-UniRule"/>
</dbReference>
<dbReference type="Pfam" id="PF02899">
    <property type="entry name" value="Phage_int_SAM_1"/>
    <property type="match status" value="1"/>
</dbReference>
<keyword evidence="8 10" id="KW-0233">DNA recombination</keyword>
<dbReference type="InterPro" id="IPR004107">
    <property type="entry name" value="Integrase_SAM-like_N"/>
</dbReference>
<dbReference type="InterPro" id="IPR023009">
    <property type="entry name" value="Tyrosine_recombinase_XerC/XerD"/>
</dbReference>
<proteinExistence type="inferred from homology"/>
<accession>A0A839GB60</accession>
<dbReference type="GO" id="GO:0051301">
    <property type="term" value="P:cell division"/>
    <property type="evidence" value="ECO:0007669"/>
    <property type="project" value="UniProtKB-KW"/>
</dbReference>
<evidence type="ECO:0000256" key="7">
    <source>
        <dbReference type="ARBA" id="ARBA00023125"/>
    </source>
</evidence>
<dbReference type="InterPro" id="IPR044068">
    <property type="entry name" value="CB"/>
</dbReference>
<keyword evidence="5 10" id="KW-0159">Chromosome partition</keyword>
<evidence type="ECO:0000256" key="2">
    <source>
        <dbReference type="ARBA" id="ARBA00010450"/>
    </source>
</evidence>
<dbReference type="AlphaFoldDB" id="A0A839GB60"/>
<reference evidence="13 14" key="1">
    <citation type="submission" date="2020-08" db="EMBL/GenBank/DDBJ databases">
        <title>Genomic Encyclopedia of Type Strains, Phase IV (KMG-IV): sequencing the most valuable type-strain genomes for metagenomic binning, comparative biology and taxonomic classification.</title>
        <authorList>
            <person name="Goeker M."/>
        </authorList>
    </citation>
    <scope>NUCLEOTIDE SEQUENCE [LARGE SCALE GENOMIC DNA]</scope>
    <source>
        <strain evidence="13 14">DSM 29854</strain>
    </source>
</reference>
<dbReference type="InterPro" id="IPR011932">
    <property type="entry name" value="Recomb_XerD"/>
</dbReference>
<feature type="active site" evidence="10">
    <location>
        <position position="149"/>
    </location>
</feature>
<feature type="active site" evidence="10">
    <location>
        <position position="173"/>
    </location>
</feature>
<comment type="function">
    <text evidence="10">Site-specific tyrosine recombinase, which acts by catalyzing the cutting and rejoining of the recombining DNA molecules. The XerC-XerD complex is essential to convert dimers of the bacterial chromosome into monomers to permit their segregation at cell division. It also contributes to the segregational stability of plasmids.</text>
</comment>
<keyword evidence="3 10" id="KW-0963">Cytoplasm</keyword>
<dbReference type="GO" id="GO:0005737">
    <property type="term" value="C:cytoplasm"/>
    <property type="evidence" value="ECO:0007669"/>
    <property type="project" value="UniProtKB-SubCell"/>
</dbReference>
<protein>
    <recommendedName>
        <fullName evidence="10">Tyrosine recombinase XerC</fullName>
    </recommendedName>
</protein>
<evidence type="ECO:0000256" key="9">
    <source>
        <dbReference type="ARBA" id="ARBA00023306"/>
    </source>
</evidence>
<comment type="caution">
    <text evidence="13">The sequence shown here is derived from an EMBL/GenBank/DDBJ whole genome shotgun (WGS) entry which is preliminary data.</text>
</comment>
<evidence type="ECO:0000256" key="5">
    <source>
        <dbReference type="ARBA" id="ARBA00022829"/>
    </source>
</evidence>
<dbReference type="SUPFAM" id="SSF47823">
    <property type="entry name" value="lambda integrase-like, N-terminal domain"/>
    <property type="match status" value="1"/>
</dbReference>
<dbReference type="RefSeq" id="WP_066830864.1">
    <property type="nucleotide sequence ID" value="NZ_JACJIQ010000001.1"/>
</dbReference>
<dbReference type="CDD" id="cd00798">
    <property type="entry name" value="INT_XerDC_C"/>
    <property type="match status" value="1"/>
</dbReference>
<evidence type="ECO:0000256" key="1">
    <source>
        <dbReference type="ARBA" id="ARBA00004496"/>
    </source>
</evidence>
<evidence type="ECO:0000256" key="4">
    <source>
        <dbReference type="ARBA" id="ARBA00022618"/>
    </source>
</evidence>
<keyword evidence="4 10" id="KW-0132">Cell division</keyword>
<dbReference type="PROSITE" id="PS51898">
    <property type="entry name" value="TYR_RECOMBINASE"/>
    <property type="match status" value="1"/>
</dbReference>
<dbReference type="PANTHER" id="PTHR30349:SF81">
    <property type="entry name" value="TYROSINE RECOMBINASE XERC"/>
    <property type="match status" value="1"/>
</dbReference>
<feature type="active site" evidence="10">
    <location>
        <position position="245"/>
    </location>
</feature>
<dbReference type="SUPFAM" id="SSF56349">
    <property type="entry name" value="DNA breaking-rejoining enzymes"/>
    <property type="match status" value="1"/>
</dbReference>
<evidence type="ECO:0000256" key="6">
    <source>
        <dbReference type="ARBA" id="ARBA00022908"/>
    </source>
</evidence>
<comment type="similarity">
    <text evidence="2">Belongs to the 'phage' integrase family. XerD subfamily.</text>
</comment>
<dbReference type="InterPro" id="IPR011010">
    <property type="entry name" value="DNA_brk_join_enz"/>
</dbReference>
<evidence type="ECO:0000313" key="14">
    <source>
        <dbReference type="Proteomes" id="UP000563094"/>
    </source>
</evidence>
<evidence type="ECO:0000256" key="10">
    <source>
        <dbReference type="HAMAP-Rule" id="MF_01808"/>
    </source>
</evidence>
<dbReference type="InterPro" id="IPR002104">
    <property type="entry name" value="Integrase_catalytic"/>
</dbReference>
<comment type="subunit">
    <text evidence="10">Forms a cyclic heterotetrameric complex composed of two molecules of XerC and two molecules of XerD.</text>
</comment>
<keyword evidence="7 10" id="KW-0238">DNA-binding</keyword>
<comment type="subcellular location">
    <subcellularLocation>
        <location evidence="1 10">Cytoplasm</location>
    </subcellularLocation>
</comment>
<evidence type="ECO:0000256" key="3">
    <source>
        <dbReference type="ARBA" id="ARBA00022490"/>
    </source>
</evidence>
<keyword evidence="6 10" id="KW-0229">DNA integration</keyword>
<sequence length="299" mass="34313">MNWSTSLTQFQGYLQLEKSLSSNSVEAYLRDVRKLVQYFEITHQKISPLAVEVVHLQGFLEWINTLGMTPHSQARTISGIRAFYKFLIMEDMIQSDPTETIEAPKLQRKLPDTLSYQEIVQLFEGIDVSTPEGTRNKAMLETLYSSGLRVSELIELKLSNLYEDLGFLRVTGKGNKERLVPIGKDALKYIRVYLDGVRRHQTIKKGHEDFVFLNRRGTSLTRVMVFNIIKDLTAKVGLAKNVSPHTFRHSFATHLIEGGADLRAVQEMLGHESITTTEIYTHLDRDYLKQVIQEFHPRS</sequence>
<name>A0A839GB60_9BACT</name>
<dbReference type="GO" id="GO:0003677">
    <property type="term" value="F:DNA binding"/>
    <property type="evidence" value="ECO:0007669"/>
    <property type="project" value="UniProtKB-UniRule"/>
</dbReference>
<evidence type="ECO:0000256" key="8">
    <source>
        <dbReference type="ARBA" id="ARBA00023172"/>
    </source>
</evidence>